<dbReference type="SUPFAM" id="SSF47986">
    <property type="entry name" value="DEATH domain"/>
    <property type="match status" value="1"/>
</dbReference>
<dbReference type="Pfam" id="PF00531">
    <property type="entry name" value="Death"/>
    <property type="match status" value="1"/>
</dbReference>
<comment type="caution">
    <text evidence="3">The sequence shown here is derived from an EMBL/GenBank/DDBJ whole genome shotgun (WGS) entry which is preliminary data.</text>
</comment>
<sequence>MSVGELFLYELPSAVYWDFCRVMDTLSDLDWTRFASLVLDDQTALRLAEKQAQRTDWVMNRWGSRNGRVRDLLHLLEGLELLRPRDLILNGQSSPPLRTPVTSSLRPDSSPFEGRTTLSLSCSWMAAAWGRTQRVHTFTRHLPCLTSTQIITSGF</sequence>
<protein>
    <submittedName>
        <fullName evidence="3">(spotted green pufferfish) hypothetical protein</fullName>
    </submittedName>
</protein>
<feature type="region of interest" description="Disordered" evidence="1">
    <location>
        <begin position="93"/>
        <end position="112"/>
    </location>
</feature>
<dbReference type="Gene3D" id="1.10.533.10">
    <property type="entry name" value="Death Domain, Fas"/>
    <property type="match status" value="1"/>
</dbReference>
<dbReference type="FunFam" id="1.10.533.10:FF:000030">
    <property type="entry name" value="Interleukin-1 receptor-associated kinase-like 2"/>
    <property type="match status" value="1"/>
</dbReference>
<proteinExistence type="predicted"/>
<reference evidence="3" key="2">
    <citation type="submission" date="2004-02" db="EMBL/GenBank/DDBJ databases">
        <authorList>
            <consortium name="Genoscope"/>
            <consortium name="Whitehead Institute Centre for Genome Research"/>
        </authorList>
    </citation>
    <scope>NUCLEOTIDE SEQUENCE</scope>
</reference>
<evidence type="ECO:0000256" key="1">
    <source>
        <dbReference type="SAM" id="MobiDB-lite"/>
    </source>
</evidence>
<dbReference type="OrthoDB" id="4062651at2759"/>
<evidence type="ECO:0000259" key="2">
    <source>
        <dbReference type="Pfam" id="PF00531"/>
    </source>
</evidence>
<gene>
    <name evidence="3" type="ORF">GSTENG00009037001</name>
</gene>
<dbReference type="GO" id="GO:0007165">
    <property type="term" value="P:signal transduction"/>
    <property type="evidence" value="ECO:0007669"/>
    <property type="project" value="InterPro"/>
</dbReference>
<accession>Q4T122</accession>
<dbReference type="InterPro" id="IPR000488">
    <property type="entry name" value="Death_dom"/>
</dbReference>
<dbReference type="InterPro" id="IPR011029">
    <property type="entry name" value="DEATH-like_dom_sf"/>
</dbReference>
<evidence type="ECO:0000313" key="3">
    <source>
        <dbReference type="EMBL" id="CAF93410.1"/>
    </source>
</evidence>
<dbReference type="EMBL" id="CAAE01010748">
    <property type="protein sequence ID" value="CAF93410.1"/>
    <property type="molecule type" value="Genomic_DNA"/>
</dbReference>
<feature type="domain" description="Death" evidence="2">
    <location>
        <begin position="19"/>
        <end position="87"/>
    </location>
</feature>
<reference evidence="3" key="1">
    <citation type="journal article" date="2004" name="Nature">
        <title>Genome duplication in the teleost fish Tetraodon nigroviridis reveals the early vertebrate proto-karyotype.</title>
        <authorList>
            <person name="Jaillon O."/>
            <person name="Aury J.-M."/>
            <person name="Brunet F."/>
            <person name="Petit J.-L."/>
            <person name="Stange-Thomann N."/>
            <person name="Mauceli E."/>
            <person name="Bouneau L."/>
            <person name="Fischer C."/>
            <person name="Ozouf-Costaz C."/>
            <person name="Bernot A."/>
            <person name="Nicaud S."/>
            <person name="Jaffe D."/>
            <person name="Fisher S."/>
            <person name="Lutfalla G."/>
            <person name="Dossat C."/>
            <person name="Segurens B."/>
            <person name="Dasilva C."/>
            <person name="Salanoubat M."/>
            <person name="Levy M."/>
            <person name="Boudet N."/>
            <person name="Castellano S."/>
            <person name="Anthouard V."/>
            <person name="Jubin C."/>
            <person name="Castelli V."/>
            <person name="Katinka M."/>
            <person name="Vacherie B."/>
            <person name="Biemont C."/>
            <person name="Skalli Z."/>
            <person name="Cattolico L."/>
            <person name="Poulain J."/>
            <person name="De Berardinis V."/>
            <person name="Cruaud C."/>
            <person name="Duprat S."/>
            <person name="Brottier P."/>
            <person name="Coutanceau J.-P."/>
            <person name="Gouzy J."/>
            <person name="Parra G."/>
            <person name="Lardier G."/>
            <person name="Chapple C."/>
            <person name="McKernan K.J."/>
            <person name="McEwan P."/>
            <person name="Bosak S."/>
            <person name="Kellis M."/>
            <person name="Volff J.-N."/>
            <person name="Guigo R."/>
            <person name="Zody M.C."/>
            <person name="Mesirov J."/>
            <person name="Lindblad-Toh K."/>
            <person name="Birren B."/>
            <person name="Nusbaum C."/>
            <person name="Kahn D."/>
            <person name="Robinson-Rechavi M."/>
            <person name="Laudet V."/>
            <person name="Schachter V."/>
            <person name="Quetier F."/>
            <person name="Saurin W."/>
            <person name="Scarpelli C."/>
            <person name="Wincker P."/>
            <person name="Lander E.S."/>
            <person name="Weissenbach J."/>
            <person name="Roest Crollius H."/>
        </authorList>
    </citation>
    <scope>NUCLEOTIDE SEQUENCE [LARGE SCALE GENOMIC DNA]</scope>
</reference>
<dbReference type="AlphaFoldDB" id="Q4T122"/>
<name>Q4T122_TETNG</name>
<feature type="compositionally biased region" description="Polar residues" evidence="1">
    <location>
        <begin position="93"/>
        <end position="107"/>
    </location>
</feature>
<dbReference type="KEGG" id="tng:GSTEN00009037G001"/>
<organism evidence="3">
    <name type="scientific">Tetraodon nigroviridis</name>
    <name type="common">Spotted green pufferfish</name>
    <name type="synonym">Chelonodon nigroviridis</name>
    <dbReference type="NCBI Taxonomy" id="99883"/>
    <lineage>
        <taxon>Eukaryota</taxon>
        <taxon>Metazoa</taxon>
        <taxon>Chordata</taxon>
        <taxon>Craniata</taxon>
        <taxon>Vertebrata</taxon>
        <taxon>Euteleostomi</taxon>
        <taxon>Actinopterygii</taxon>
        <taxon>Neopterygii</taxon>
        <taxon>Teleostei</taxon>
        <taxon>Neoteleostei</taxon>
        <taxon>Acanthomorphata</taxon>
        <taxon>Eupercaria</taxon>
        <taxon>Tetraodontiformes</taxon>
        <taxon>Tetradontoidea</taxon>
        <taxon>Tetraodontidae</taxon>
        <taxon>Tetraodon</taxon>
    </lineage>
</organism>